<evidence type="ECO:0000256" key="6">
    <source>
        <dbReference type="SAM" id="Phobius"/>
    </source>
</evidence>
<feature type="region of interest" description="Disordered" evidence="5">
    <location>
        <begin position="1"/>
        <end position="22"/>
    </location>
</feature>
<dbReference type="InterPro" id="IPR002543">
    <property type="entry name" value="FtsK_dom"/>
</dbReference>
<proteinExistence type="predicted"/>
<dbReference type="InterPro" id="IPR003593">
    <property type="entry name" value="AAA+_ATPase"/>
</dbReference>
<keyword evidence="1 4" id="KW-0547">Nucleotide-binding</keyword>
<dbReference type="SMART" id="SM00382">
    <property type="entry name" value="AAA"/>
    <property type="match status" value="2"/>
</dbReference>
<dbReference type="SUPFAM" id="SSF52540">
    <property type="entry name" value="P-loop containing nucleoside triphosphate hydrolases"/>
    <property type="match status" value="2"/>
</dbReference>
<keyword evidence="6" id="KW-0812">Transmembrane</keyword>
<feature type="domain" description="FtsK" evidence="7">
    <location>
        <begin position="354"/>
        <end position="537"/>
    </location>
</feature>
<evidence type="ECO:0000313" key="9">
    <source>
        <dbReference type="Proteomes" id="UP001589896"/>
    </source>
</evidence>
<keyword evidence="6" id="KW-1133">Transmembrane helix</keyword>
<feature type="binding site" evidence="4">
    <location>
        <begin position="372"/>
        <end position="379"/>
    </location>
    <ligand>
        <name>ATP</name>
        <dbReference type="ChEBI" id="CHEBI:30616"/>
    </ligand>
</feature>
<dbReference type="PANTHER" id="PTHR22683:SF1">
    <property type="entry name" value="TYPE VII SECRETION SYSTEM PROTEIN ESSC"/>
    <property type="match status" value="1"/>
</dbReference>
<keyword evidence="6" id="KW-0472">Membrane</keyword>
<gene>
    <name evidence="8" type="ORF">ACFFGH_32125</name>
</gene>
<dbReference type="Gene3D" id="3.40.50.300">
    <property type="entry name" value="P-loop containing nucleotide triphosphate hydrolases"/>
    <property type="match status" value="3"/>
</dbReference>
<dbReference type="InterPro" id="IPR003959">
    <property type="entry name" value="ATPase_AAA_core"/>
</dbReference>
<dbReference type="PROSITE" id="PS50901">
    <property type="entry name" value="FTSK"/>
    <property type="match status" value="1"/>
</dbReference>
<protein>
    <submittedName>
        <fullName evidence="8">FtsK/SpoIIIE domain-containing protein</fullName>
    </submittedName>
</protein>
<dbReference type="Pfam" id="PF00004">
    <property type="entry name" value="AAA"/>
    <property type="match status" value="1"/>
</dbReference>
<comment type="caution">
    <text evidence="8">The sequence shown here is derived from an EMBL/GenBank/DDBJ whole genome shotgun (WGS) entry which is preliminary data.</text>
</comment>
<dbReference type="InterPro" id="IPR050206">
    <property type="entry name" value="FtsK/SpoIIIE/SftA"/>
</dbReference>
<feature type="transmembrane region" description="Helical" evidence="6">
    <location>
        <begin position="48"/>
        <end position="66"/>
    </location>
</feature>
<evidence type="ECO:0000313" key="8">
    <source>
        <dbReference type="EMBL" id="MFC0682502.1"/>
    </source>
</evidence>
<evidence type="ECO:0000256" key="4">
    <source>
        <dbReference type="PROSITE-ProRule" id="PRU00289"/>
    </source>
</evidence>
<keyword evidence="9" id="KW-1185">Reference proteome</keyword>
<dbReference type="Pfam" id="PF01580">
    <property type="entry name" value="FtsK_SpoIIIE"/>
    <property type="match status" value="1"/>
</dbReference>
<sequence>MRDDPPPQPVPLPSPPEERRPAPPSVLSFLVPVAGSLVLWAVTGSPVSLAFAALGPLLLVAGLLDGRWRLRRDRRRDELRYAERLTEIEQLIEERHREERRRAATRAPSVRELTRQPAGWRNAPTAPLQVRLGLAELPSGLRLTPEPAGAEAGVVDRLRAKARALPDAPLTVDLRGGLGVAGSGAGADALVRSVLLQALCRMPPGATVEVTGQAEGWLAVLPHQVRTVPSGVDSAARFGIDDGGAPALVRRVPEAARWPPDCATVVTVGAGSGRVLRHPVLPPGASFVPDAVSSIEALHVARSLAAAAPSAGAGIPDRVGLGQLLHAGTGTAAEVPVGRAASSSLRCPIGGAPGGTVAVDLVADGPHAVIGGTTGSGKSELLRSWVLALAALHPPSAVQFLLLDFKGGASFSELERLPHTVGVVTDLDGAAAHRAVESLRAELRHRERVLAAAGSRAIDDGATGLARLVLVIDEFATLAEQLPECHAVLGDVAARGRSLGVHLILCTQRPAGVVRDALLANAGLRLCLRVTADEDSRAVVGVPDAARLSRPGRAILATAGAPPLQLQVAEAEPRLPSEVTAIWPAAQTRRPWLPDLPERIEPAELPAGHGLVFGLADRPEEQSQTPAAWDARRSGGLLVLGGPGSGRSTALAAVAAAAGAPAVLWPASTVPCVWDAVATALSRLDAGDRTPRLLLLDDIDGVLAAAGGEYAHELAERLLRILREGAGAGISVAITASRLPAALNGATPLIGCRLLLRAASRDEHLLAGGTPALFDRSAPPGRGELAGLRVQVADARRGSLPPVEASVTVEPAPGLVVVTTGPAAFEAAFGSRLVQRLAVRDHQDAGRAGGVLVGSPDEWQARWSVLRQLSATQPVVFDGCGPAEVRSLLGRQELPPPCSGRARWLFPPGGPAVRARF</sequence>
<dbReference type="InterPro" id="IPR027417">
    <property type="entry name" value="P-loop_NTPase"/>
</dbReference>
<evidence type="ECO:0000256" key="1">
    <source>
        <dbReference type="ARBA" id="ARBA00022741"/>
    </source>
</evidence>
<comment type="function">
    <text evidence="3">Essential cell division protein that coordinates cell division and chromosome segregation. The N-terminus is involved in assembly of the cell-division machinery. The C-terminus functions as a DNA motor that moves dsDNA in an ATP-dependent manner towards the dif recombination site, which is located within the replication terminus region. Translocation stops specifically at Xer-dif sites, where FtsK interacts with the Xer recombinase, allowing activation of chromosome unlinking by recombination. FtsK orienting polar sequences (KOPS) guide the direction of DNA translocation. FtsK can remove proteins from DNA as it translocates, but translocation stops specifically at XerCD-dif site, thereby preventing removal of XerC and XerD from dif.</text>
</comment>
<feature type="compositionally biased region" description="Pro residues" evidence="5">
    <location>
        <begin position="1"/>
        <end position="15"/>
    </location>
</feature>
<accession>A0ABV6RZV4</accession>
<dbReference type="Proteomes" id="UP001589896">
    <property type="component" value="Unassembled WGS sequence"/>
</dbReference>
<evidence type="ECO:0000256" key="5">
    <source>
        <dbReference type="SAM" id="MobiDB-lite"/>
    </source>
</evidence>
<reference evidence="8 9" key="1">
    <citation type="submission" date="2024-09" db="EMBL/GenBank/DDBJ databases">
        <authorList>
            <person name="Sun Q."/>
            <person name="Mori K."/>
        </authorList>
    </citation>
    <scope>NUCLEOTIDE SEQUENCE [LARGE SCALE GENOMIC DNA]</scope>
    <source>
        <strain evidence="8 9">KCTC 23076</strain>
    </source>
</reference>
<evidence type="ECO:0000259" key="7">
    <source>
        <dbReference type="PROSITE" id="PS50901"/>
    </source>
</evidence>
<keyword evidence="2 4" id="KW-0067">ATP-binding</keyword>
<dbReference type="RefSeq" id="WP_386676579.1">
    <property type="nucleotide sequence ID" value="NZ_JBHLTG010000014.1"/>
</dbReference>
<organism evidence="8 9">
    <name type="scientific">Lysobacter korlensis</name>
    <dbReference type="NCBI Taxonomy" id="553636"/>
    <lineage>
        <taxon>Bacteria</taxon>
        <taxon>Pseudomonadati</taxon>
        <taxon>Pseudomonadota</taxon>
        <taxon>Gammaproteobacteria</taxon>
        <taxon>Lysobacterales</taxon>
        <taxon>Lysobacteraceae</taxon>
        <taxon>Lysobacter</taxon>
    </lineage>
</organism>
<evidence type="ECO:0000256" key="2">
    <source>
        <dbReference type="ARBA" id="ARBA00022840"/>
    </source>
</evidence>
<dbReference type="PANTHER" id="PTHR22683">
    <property type="entry name" value="SPORULATION PROTEIN RELATED"/>
    <property type="match status" value="1"/>
</dbReference>
<feature type="transmembrane region" description="Helical" evidence="6">
    <location>
        <begin position="21"/>
        <end position="42"/>
    </location>
</feature>
<name>A0ABV6RZV4_9GAMM</name>
<evidence type="ECO:0000256" key="3">
    <source>
        <dbReference type="ARBA" id="ARBA00024784"/>
    </source>
</evidence>
<dbReference type="EMBL" id="JBHLTG010000014">
    <property type="protein sequence ID" value="MFC0682502.1"/>
    <property type="molecule type" value="Genomic_DNA"/>
</dbReference>
<dbReference type="CDD" id="cd01127">
    <property type="entry name" value="TrwB_TraG_TraD_VirD4"/>
    <property type="match status" value="1"/>
</dbReference>